<accession>A0A1G1YZC6</accession>
<dbReference type="GO" id="GO:0005737">
    <property type="term" value="C:cytoplasm"/>
    <property type="evidence" value="ECO:0007669"/>
    <property type="project" value="UniProtKB-SubCell"/>
</dbReference>
<dbReference type="GO" id="GO:0009252">
    <property type="term" value="P:peptidoglycan biosynthetic process"/>
    <property type="evidence" value="ECO:0007669"/>
    <property type="project" value="UniProtKB-UniPathway"/>
</dbReference>
<dbReference type="Pfam" id="PF08245">
    <property type="entry name" value="Mur_ligase_M"/>
    <property type="match status" value="1"/>
</dbReference>
<dbReference type="InterPro" id="IPR005761">
    <property type="entry name" value="UDP-N-AcMur-Glu-dNH2Pim_ligase"/>
</dbReference>
<reference evidence="5 6" key="1">
    <citation type="journal article" date="2016" name="Nat. Commun.">
        <title>Thousands of microbial genomes shed light on interconnected biogeochemical processes in an aquifer system.</title>
        <authorList>
            <person name="Anantharaman K."/>
            <person name="Brown C.T."/>
            <person name="Hug L.A."/>
            <person name="Sharon I."/>
            <person name="Castelle C.J."/>
            <person name="Probst A.J."/>
            <person name="Thomas B.C."/>
            <person name="Singh A."/>
            <person name="Wilkins M.J."/>
            <person name="Karaoz U."/>
            <person name="Brodie E.L."/>
            <person name="Williams K.H."/>
            <person name="Hubbard S.S."/>
            <person name="Banfield J.F."/>
        </authorList>
    </citation>
    <scope>NUCLEOTIDE SEQUENCE [LARGE SCALE GENOMIC DNA]</scope>
</reference>
<dbReference type="Gene3D" id="3.40.1190.10">
    <property type="entry name" value="Mur-like, catalytic domain"/>
    <property type="match status" value="1"/>
</dbReference>
<dbReference type="PANTHER" id="PTHR23135">
    <property type="entry name" value="MUR LIGASE FAMILY MEMBER"/>
    <property type="match status" value="1"/>
</dbReference>
<dbReference type="GO" id="GO:0005524">
    <property type="term" value="F:ATP binding"/>
    <property type="evidence" value="ECO:0007669"/>
    <property type="project" value="InterPro"/>
</dbReference>
<proteinExistence type="inferred from homology"/>
<keyword evidence="2" id="KW-0133">Cell shape</keyword>
<evidence type="ECO:0000259" key="3">
    <source>
        <dbReference type="Pfam" id="PF02875"/>
    </source>
</evidence>
<comment type="subcellular location">
    <subcellularLocation>
        <location evidence="2">Cytoplasm</location>
    </subcellularLocation>
</comment>
<protein>
    <recommendedName>
        <fullName evidence="7">UDP-N-acetylmuramyl-tripeptide synthetase</fullName>
    </recommendedName>
</protein>
<evidence type="ECO:0008006" key="7">
    <source>
        <dbReference type="Google" id="ProtNLM"/>
    </source>
</evidence>
<dbReference type="PANTHER" id="PTHR23135:SF4">
    <property type="entry name" value="UDP-N-ACETYLMURAMOYL-L-ALANYL-D-GLUTAMATE--2,6-DIAMINOPIMELATE LIGASE MURE HOMOLOG, CHLOROPLASTIC"/>
    <property type="match status" value="1"/>
</dbReference>
<sequence>MLLFLKKFIPKPIFRLYHYLLAQAADFFYSSPADNLIVIGVTGTAGKSTVVYLISKILEKAGYKVGCSSTIMFKVDKKEWLNDKKMTMVGRFALQKLLKQMVSAQCQYAIIEVTSQGIEQYRHLGVNFDVLVFTNLYPEHLEAHGGFENYKKAKLKLFAKLKDEAPKLIAGQKIKKTIIANLDDEHANDFLQNWAEEKIGYALTNNSTDLARVVRAENPKAAAEGIEFFIDRQRFFLPLLGRHNIGNVLAAVTLGLSQGLSLNSMAEGLYKFGGVPGRIEIINEGQPFCLIVDYAFEPKAVLALYETAALISRQKIIHVLGSAGGGRDKARRPILGKIAGEKADYVIVANEDPYDEDPQAIIDEVAEGAVSAGKVLDQNLFKILDRRQAIAKALSLAQAGDLVLVTGKGSEQAIAVGGGKLAPWDDRQVVREELGKIL</sequence>
<dbReference type="Pfam" id="PF02875">
    <property type="entry name" value="Mur_ligase_C"/>
    <property type="match status" value="1"/>
</dbReference>
<dbReference type="InterPro" id="IPR004101">
    <property type="entry name" value="Mur_ligase_C"/>
</dbReference>
<dbReference type="GO" id="GO:0016881">
    <property type="term" value="F:acid-amino acid ligase activity"/>
    <property type="evidence" value="ECO:0007669"/>
    <property type="project" value="InterPro"/>
</dbReference>
<dbReference type="SUPFAM" id="SSF53623">
    <property type="entry name" value="MurD-like peptide ligases, catalytic domain"/>
    <property type="match status" value="1"/>
</dbReference>
<dbReference type="AlphaFoldDB" id="A0A1G1YZC6"/>
<gene>
    <name evidence="5" type="ORF">A3H67_03190</name>
</gene>
<dbReference type="GO" id="GO:0051301">
    <property type="term" value="P:cell division"/>
    <property type="evidence" value="ECO:0007669"/>
    <property type="project" value="UniProtKB-KW"/>
</dbReference>
<feature type="domain" description="Mur ligase C-terminal" evidence="3">
    <location>
        <begin position="277"/>
        <end position="409"/>
    </location>
</feature>
<comment type="pathway">
    <text evidence="2">Cell wall biogenesis; peptidoglycan biosynthesis.</text>
</comment>
<dbReference type="Proteomes" id="UP000177408">
    <property type="component" value="Unassembled WGS sequence"/>
</dbReference>
<dbReference type="InterPro" id="IPR036615">
    <property type="entry name" value="Mur_ligase_C_dom_sf"/>
</dbReference>
<dbReference type="GO" id="GO:0008360">
    <property type="term" value="P:regulation of cell shape"/>
    <property type="evidence" value="ECO:0007669"/>
    <property type="project" value="UniProtKB-KW"/>
</dbReference>
<organism evidence="5 6">
    <name type="scientific">Candidatus Buchananbacteria bacterium RIFCSPLOWO2_02_FULL_46_11b</name>
    <dbReference type="NCBI Taxonomy" id="1797548"/>
    <lineage>
        <taxon>Bacteria</taxon>
        <taxon>Candidatus Buchananiibacteriota</taxon>
    </lineage>
</organism>
<dbReference type="InterPro" id="IPR036565">
    <property type="entry name" value="Mur-like_cat_sf"/>
</dbReference>
<evidence type="ECO:0000313" key="6">
    <source>
        <dbReference type="Proteomes" id="UP000177408"/>
    </source>
</evidence>
<dbReference type="EMBL" id="MHIR01000019">
    <property type="protein sequence ID" value="OGY57589.1"/>
    <property type="molecule type" value="Genomic_DNA"/>
</dbReference>
<comment type="caution">
    <text evidence="5">The sequence shown here is derived from an EMBL/GenBank/DDBJ whole genome shotgun (WGS) entry which is preliminary data.</text>
</comment>
<evidence type="ECO:0000259" key="4">
    <source>
        <dbReference type="Pfam" id="PF08245"/>
    </source>
</evidence>
<dbReference type="GO" id="GO:0071555">
    <property type="term" value="P:cell wall organization"/>
    <property type="evidence" value="ECO:0007669"/>
    <property type="project" value="UniProtKB-KW"/>
</dbReference>
<keyword evidence="2" id="KW-0132">Cell division</keyword>
<keyword evidence="2" id="KW-0573">Peptidoglycan synthesis</keyword>
<name>A0A1G1YZC6_9BACT</name>
<evidence type="ECO:0000256" key="2">
    <source>
        <dbReference type="RuleBase" id="RU004135"/>
    </source>
</evidence>
<comment type="similarity">
    <text evidence="1">Belongs to the MurCDEF family. MurE subfamily.</text>
</comment>
<dbReference type="InterPro" id="IPR013221">
    <property type="entry name" value="Mur_ligase_cen"/>
</dbReference>
<dbReference type="NCBIfam" id="TIGR01085">
    <property type="entry name" value="murE"/>
    <property type="match status" value="1"/>
</dbReference>
<dbReference type="SUPFAM" id="SSF53244">
    <property type="entry name" value="MurD-like peptide ligases, peptide-binding domain"/>
    <property type="match status" value="1"/>
</dbReference>
<keyword evidence="2" id="KW-0131">Cell cycle</keyword>
<dbReference type="UniPathway" id="UPA00219"/>
<evidence type="ECO:0000256" key="1">
    <source>
        <dbReference type="ARBA" id="ARBA00005898"/>
    </source>
</evidence>
<evidence type="ECO:0000313" key="5">
    <source>
        <dbReference type="EMBL" id="OGY57589.1"/>
    </source>
</evidence>
<keyword evidence="2" id="KW-0961">Cell wall biogenesis/degradation</keyword>
<dbReference type="Gene3D" id="3.90.190.20">
    <property type="entry name" value="Mur ligase, C-terminal domain"/>
    <property type="match status" value="1"/>
</dbReference>
<feature type="domain" description="Mur ligase central" evidence="4">
    <location>
        <begin position="41"/>
        <end position="254"/>
    </location>
</feature>